<dbReference type="CDD" id="cd11301">
    <property type="entry name" value="Fut1_Fut2_like"/>
    <property type="match status" value="1"/>
</dbReference>
<name>A0A285S0G2_9HYPH</name>
<dbReference type="Pfam" id="PF01531">
    <property type="entry name" value="Glyco_transf_11"/>
    <property type="match status" value="1"/>
</dbReference>
<dbReference type="GO" id="GO:0008107">
    <property type="term" value="F:galactoside 2-alpha-L-fucosyltransferase activity"/>
    <property type="evidence" value="ECO:0007669"/>
    <property type="project" value="InterPro"/>
</dbReference>
<keyword evidence="4" id="KW-1185">Reference proteome</keyword>
<accession>A0A285S0G2</accession>
<reference evidence="3 4" key="1">
    <citation type="submission" date="2017-08" db="EMBL/GenBank/DDBJ databases">
        <authorList>
            <person name="de Groot N.N."/>
        </authorList>
    </citation>
    <scope>NUCLEOTIDE SEQUENCE [LARGE SCALE GENOMIC DNA]</scope>
    <source>
        <strain evidence="3 4">USBA 352</strain>
    </source>
</reference>
<protein>
    <submittedName>
        <fullName evidence="3">Glycosyl transferase family 11</fullName>
    </submittedName>
</protein>
<dbReference type="PANTHER" id="PTHR11927:SF9">
    <property type="entry name" value="L-FUCOSYLTRANSFERASE"/>
    <property type="match status" value="1"/>
</dbReference>
<dbReference type="STRING" id="538381.GCA_001696535_04365"/>
<dbReference type="AlphaFoldDB" id="A0A285S0G2"/>
<dbReference type="PANTHER" id="PTHR11927">
    <property type="entry name" value="GALACTOSIDE 2-L-FUCOSYLTRANSFERASE"/>
    <property type="match status" value="1"/>
</dbReference>
<evidence type="ECO:0000313" key="3">
    <source>
        <dbReference type="EMBL" id="SOC00278.1"/>
    </source>
</evidence>
<dbReference type="GO" id="GO:0005975">
    <property type="term" value="P:carbohydrate metabolic process"/>
    <property type="evidence" value="ECO:0007669"/>
    <property type="project" value="InterPro"/>
</dbReference>
<gene>
    <name evidence="3" type="ORF">SAMN05421512_103254</name>
</gene>
<organism evidence="3 4">
    <name type="scientific">Stappia indica</name>
    <dbReference type="NCBI Taxonomy" id="538381"/>
    <lineage>
        <taxon>Bacteria</taxon>
        <taxon>Pseudomonadati</taxon>
        <taxon>Pseudomonadota</taxon>
        <taxon>Alphaproteobacteria</taxon>
        <taxon>Hyphomicrobiales</taxon>
        <taxon>Stappiaceae</taxon>
        <taxon>Stappia</taxon>
    </lineage>
</organism>
<keyword evidence="2 3" id="KW-0808">Transferase</keyword>
<dbReference type="RefSeq" id="WP_176522024.1">
    <property type="nucleotide sequence ID" value="NZ_OBML01000003.1"/>
</dbReference>
<dbReference type="InterPro" id="IPR002516">
    <property type="entry name" value="Glyco_trans_11"/>
</dbReference>
<dbReference type="Gene3D" id="3.40.50.11350">
    <property type="match status" value="1"/>
</dbReference>
<evidence type="ECO:0000313" key="4">
    <source>
        <dbReference type="Proteomes" id="UP000219331"/>
    </source>
</evidence>
<dbReference type="GO" id="GO:0016020">
    <property type="term" value="C:membrane"/>
    <property type="evidence" value="ECO:0007669"/>
    <property type="project" value="InterPro"/>
</dbReference>
<sequence>MAAGHGQQAETGKAGGGDPVCMRIWGGLGNQMFQYAAGHALAKRLGVELLVDPLDLDYAHAAFGLDLFGLSPRIWQPDTGSLKARLLGALGRGEGKKRQKLWPGPSYFQKDFCHGDEVFSLTAGTYLAGYFQSEQFFADCRDEVRSLFSLDHVAATIDPARLALADAPTSVSLHVRRGDYAANAKTTATHGLLGAEHYMRAAGLMAQLVPDATWLVFSDDIAAADELTRDLPRRTLVEGQSREQDLHLMSRCAHHVIANSSFSWWGAWLGRNPDRHVIAPRKWFARDELRRVYVDELFPSGWILV</sequence>
<evidence type="ECO:0000256" key="1">
    <source>
        <dbReference type="ARBA" id="ARBA00022676"/>
    </source>
</evidence>
<dbReference type="EMBL" id="OBML01000003">
    <property type="protein sequence ID" value="SOC00278.1"/>
    <property type="molecule type" value="Genomic_DNA"/>
</dbReference>
<keyword evidence="1" id="KW-0328">Glycosyltransferase</keyword>
<proteinExistence type="predicted"/>
<evidence type="ECO:0000256" key="2">
    <source>
        <dbReference type="ARBA" id="ARBA00022679"/>
    </source>
</evidence>
<dbReference type="Proteomes" id="UP000219331">
    <property type="component" value="Unassembled WGS sequence"/>
</dbReference>